<dbReference type="OrthoDB" id="9179041at2"/>
<name>A0A6I1ER04_9BURK</name>
<dbReference type="InterPro" id="IPR036271">
    <property type="entry name" value="Tet_transcr_reg_TetR-rel_C_sf"/>
</dbReference>
<feature type="domain" description="HTH tetR-type" evidence="5">
    <location>
        <begin position="31"/>
        <end position="91"/>
    </location>
</feature>
<dbReference type="NCBIfam" id="NF007015">
    <property type="entry name" value="PRK09480.1"/>
    <property type="match status" value="1"/>
</dbReference>
<evidence type="ECO:0000313" key="6">
    <source>
        <dbReference type="EMBL" id="KAB7662986.1"/>
    </source>
</evidence>
<dbReference type="SUPFAM" id="SSF46689">
    <property type="entry name" value="Homeodomain-like"/>
    <property type="match status" value="1"/>
</dbReference>
<dbReference type="Pfam" id="PF22276">
    <property type="entry name" value="SlmA-like_C"/>
    <property type="match status" value="1"/>
</dbReference>
<evidence type="ECO:0000313" key="7">
    <source>
        <dbReference type="Proteomes" id="UP000430564"/>
    </source>
</evidence>
<protein>
    <submittedName>
        <fullName evidence="6">Nucleoid occlusion factor SlmA</fullName>
    </submittedName>
</protein>
<dbReference type="Gene3D" id="1.10.357.10">
    <property type="entry name" value="Tetracycline Repressor, domain 2"/>
    <property type="match status" value="1"/>
</dbReference>
<accession>A0A6I1ER04</accession>
<dbReference type="InterPro" id="IPR050109">
    <property type="entry name" value="HTH-type_TetR-like_transc_reg"/>
</dbReference>
<dbReference type="SUPFAM" id="SSF48498">
    <property type="entry name" value="Tetracyclin repressor-like, C-terminal domain"/>
    <property type="match status" value="1"/>
</dbReference>
<dbReference type="RefSeq" id="WP_152157464.1">
    <property type="nucleotide sequence ID" value="NZ_WEHX01000003.1"/>
</dbReference>
<evidence type="ECO:0000256" key="1">
    <source>
        <dbReference type="ARBA" id="ARBA00023054"/>
    </source>
</evidence>
<dbReference type="InterPro" id="IPR009057">
    <property type="entry name" value="Homeodomain-like_sf"/>
</dbReference>
<dbReference type="GO" id="GO:0003700">
    <property type="term" value="F:DNA-binding transcription factor activity"/>
    <property type="evidence" value="ECO:0007669"/>
    <property type="project" value="TreeGrafter"/>
</dbReference>
<sequence>MTTIFDAASNPPPGNADRPTVRVPRSGRAKKNRRADILQTLAQLLEDPHCDRITTAQIAKKLDLSEAALYRSFPSKGAMFDALIEFCETSLLELFGRIREDQSLKATGRIQVMVTVLLDFADANRGLARVMTGQVLMKEDPKLIERMTHLVDKLEMGLRQTYRDAVMARELPADFNADAHANLVINWVLGRWLRFVMTGFKVRPNGVSPVAMAPFFI</sequence>
<dbReference type="PANTHER" id="PTHR30055">
    <property type="entry name" value="HTH-TYPE TRANSCRIPTIONAL REGULATOR RUTR"/>
    <property type="match status" value="1"/>
</dbReference>
<proteinExistence type="predicted"/>
<gene>
    <name evidence="6" type="primary">slmA</name>
    <name evidence="6" type="ORF">GBM95_01445</name>
</gene>
<dbReference type="AlphaFoldDB" id="A0A6I1ER04"/>
<feature type="region of interest" description="Disordered" evidence="4">
    <location>
        <begin position="1"/>
        <end position="29"/>
    </location>
</feature>
<organism evidence="6 7">
    <name type="scientific">Sutterella seckii</name>
    <dbReference type="NCBI Taxonomy" id="1944635"/>
    <lineage>
        <taxon>Bacteria</taxon>
        <taxon>Pseudomonadati</taxon>
        <taxon>Pseudomonadota</taxon>
        <taxon>Betaproteobacteria</taxon>
        <taxon>Burkholderiales</taxon>
        <taxon>Sutterellaceae</taxon>
        <taxon>Sutterella</taxon>
    </lineage>
</organism>
<dbReference type="EMBL" id="WEHX01000003">
    <property type="protein sequence ID" value="KAB7662986.1"/>
    <property type="molecule type" value="Genomic_DNA"/>
</dbReference>
<keyword evidence="2 3" id="KW-0238">DNA-binding</keyword>
<reference evidence="6 7" key="1">
    <citation type="submission" date="2019-10" db="EMBL/GenBank/DDBJ databases">
        <title>Genome diversity of Sutterella seckii.</title>
        <authorList>
            <person name="Chaplin A.V."/>
            <person name="Sokolova S.R."/>
            <person name="Mosin K.A."/>
            <person name="Ivanova E.L."/>
            <person name="Kochetkova T.O."/>
            <person name="Goltsov A.Y."/>
            <person name="Trofimov D.Y."/>
            <person name="Efimov B.A."/>
        </authorList>
    </citation>
    <scope>NUCLEOTIDE SEQUENCE [LARGE SCALE GENOMIC DNA]</scope>
    <source>
        <strain evidence="6 7">ASD393</strain>
    </source>
</reference>
<dbReference type="Proteomes" id="UP000430564">
    <property type="component" value="Unassembled WGS sequence"/>
</dbReference>
<dbReference type="InterPro" id="IPR054580">
    <property type="entry name" value="SlmA-like_C"/>
</dbReference>
<evidence type="ECO:0000256" key="3">
    <source>
        <dbReference type="PROSITE-ProRule" id="PRU00335"/>
    </source>
</evidence>
<evidence type="ECO:0000256" key="2">
    <source>
        <dbReference type="ARBA" id="ARBA00023125"/>
    </source>
</evidence>
<dbReference type="GO" id="GO:0000976">
    <property type="term" value="F:transcription cis-regulatory region binding"/>
    <property type="evidence" value="ECO:0007669"/>
    <property type="project" value="TreeGrafter"/>
</dbReference>
<dbReference type="PROSITE" id="PS50977">
    <property type="entry name" value="HTH_TETR_2"/>
    <property type="match status" value="1"/>
</dbReference>
<feature type="DNA-binding region" description="H-T-H motif" evidence="3">
    <location>
        <begin position="54"/>
        <end position="73"/>
    </location>
</feature>
<keyword evidence="1" id="KW-0175">Coiled coil</keyword>
<dbReference type="Pfam" id="PF00440">
    <property type="entry name" value="TetR_N"/>
    <property type="match status" value="1"/>
</dbReference>
<evidence type="ECO:0000256" key="4">
    <source>
        <dbReference type="SAM" id="MobiDB-lite"/>
    </source>
</evidence>
<comment type="caution">
    <text evidence="6">The sequence shown here is derived from an EMBL/GenBank/DDBJ whole genome shotgun (WGS) entry which is preliminary data.</text>
</comment>
<dbReference type="PANTHER" id="PTHR30055:SF183">
    <property type="entry name" value="NUCLEOID OCCLUSION FACTOR SLMA"/>
    <property type="match status" value="1"/>
</dbReference>
<evidence type="ECO:0000259" key="5">
    <source>
        <dbReference type="PROSITE" id="PS50977"/>
    </source>
</evidence>
<dbReference type="InterPro" id="IPR001647">
    <property type="entry name" value="HTH_TetR"/>
</dbReference>